<proteinExistence type="predicted"/>
<evidence type="ECO:0000256" key="5">
    <source>
        <dbReference type="ARBA" id="ARBA00023136"/>
    </source>
</evidence>
<comment type="subcellular location">
    <subcellularLocation>
        <location evidence="1">Membrane</location>
        <topology evidence="1">Multi-pass membrane protein</topology>
    </subcellularLocation>
</comment>
<feature type="transmembrane region" description="Helical" evidence="6">
    <location>
        <begin position="369"/>
        <end position="386"/>
    </location>
</feature>
<feature type="transmembrane region" description="Helical" evidence="6">
    <location>
        <begin position="120"/>
        <end position="137"/>
    </location>
</feature>
<dbReference type="CDD" id="cd17321">
    <property type="entry name" value="MFS_MMR_MDR_like"/>
    <property type="match status" value="1"/>
</dbReference>
<evidence type="ECO:0000256" key="2">
    <source>
        <dbReference type="ARBA" id="ARBA00022448"/>
    </source>
</evidence>
<dbReference type="Gene3D" id="1.20.1720.10">
    <property type="entry name" value="Multidrug resistance protein D"/>
    <property type="match status" value="1"/>
</dbReference>
<organism evidence="8 9">
    <name type="scientific">Inquilinus ginsengisoli</name>
    <dbReference type="NCBI Taxonomy" id="363840"/>
    <lineage>
        <taxon>Bacteria</taxon>
        <taxon>Pseudomonadati</taxon>
        <taxon>Pseudomonadota</taxon>
        <taxon>Alphaproteobacteria</taxon>
        <taxon>Rhodospirillales</taxon>
        <taxon>Rhodospirillaceae</taxon>
        <taxon>Inquilinus</taxon>
    </lineage>
</organism>
<evidence type="ECO:0000256" key="1">
    <source>
        <dbReference type="ARBA" id="ARBA00004141"/>
    </source>
</evidence>
<feature type="domain" description="Major facilitator superfamily (MFS) profile" evidence="7">
    <location>
        <begin position="25"/>
        <end position="472"/>
    </location>
</feature>
<evidence type="ECO:0000256" key="4">
    <source>
        <dbReference type="ARBA" id="ARBA00022989"/>
    </source>
</evidence>
<dbReference type="SUPFAM" id="SSF103473">
    <property type="entry name" value="MFS general substrate transporter"/>
    <property type="match status" value="1"/>
</dbReference>
<sequence>MLKPITEHPAGASGDATSAPSVRWALAGLSLSMLMPSLDTSIANAGLPTLAHAFGASFQDVQWVVLAYLLAITALIVSVGRLGDIIGRRRLLLGGIGLFTAASLLCGVAPTLWLLVAARAVQGLGAAIMMALIVALVRETVPQERTGSAMGLLGTMSAIGTTLGPSLGGVLMSGFGWQTIFLVNVPLGILNLLLAWRTLPRDRRAARADRPGFDMLGTLLLALTLAAYALAMTTGHGHFDRLNLVLLAAAVLGAGLFVLAQAKAASPLVRLVMFRDAGLSSSLVMNVLVATVMMATLVVGPFYLSRGLGLETALVGLVLSVGPAISALSGVVAGRIVDRFGASTMVVTGLVEMAAGAAALTVLPQSFGVAGYIAAIAILTPGYQLFQAANNTAVMTDIPADRRGVVAGLLSLSRNLGLITGASVMGAVFALAAATVDMTTARPEAVTAGLRVTFAVAAIAIVVALVLAVGSRALATRPALSEDAS</sequence>
<dbReference type="PRINTS" id="PR01036">
    <property type="entry name" value="TCRTETB"/>
</dbReference>
<protein>
    <submittedName>
        <fullName evidence="8">EmrB/QacA subfamily drug resistance transporter</fullName>
    </submittedName>
</protein>
<dbReference type="PROSITE" id="PS50850">
    <property type="entry name" value="MFS"/>
    <property type="match status" value="1"/>
</dbReference>
<dbReference type="RefSeq" id="WP_309801159.1">
    <property type="nucleotide sequence ID" value="NZ_JAVDPW010000014.1"/>
</dbReference>
<dbReference type="Gene3D" id="1.20.1250.20">
    <property type="entry name" value="MFS general substrate transporter like domains"/>
    <property type="match status" value="1"/>
</dbReference>
<gene>
    <name evidence="8" type="ORF">E9232_006402</name>
</gene>
<evidence type="ECO:0000259" key="7">
    <source>
        <dbReference type="PROSITE" id="PS50850"/>
    </source>
</evidence>
<feature type="transmembrane region" description="Helical" evidence="6">
    <location>
        <begin position="91"/>
        <end position="114"/>
    </location>
</feature>
<feature type="transmembrane region" description="Helical" evidence="6">
    <location>
        <begin position="283"/>
        <end position="304"/>
    </location>
</feature>
<feature type="transmembrane region" description="Helical" evidence="6">
    <location>
        <begin position="448"/>
        <end position="469"/>
    </location>
</feature>
<dbReference type="InterPro" id="IPR020846">
    <property type="entry name" value="MFS_dom"/>
</dbReference>
<dbReference type="Proteomes" id="UP001262410">
    <property type="component" value="Unassembled WGS sequence"/>
</dbReference>
<evidence type="ECO:0000256" key="3">
    <source>
        <dbReference type="ARBA" id="ARBA00022692"/>
    </source>
</evidence>
<feature type="transmembrane region" description="Helical" evidence="6">
    <location>
        <begin position="310"/>
        <end position="333"/>
    </location>
</feature>
<keyword evidence="9" id="KW-1185">Reference proteome</keyword>
<keyword evidence="4 6" id="KW-1133">Transmembrane helix</keyword>
<comment type="caution">
    <text evidence="8">The sequence shown here is derived from an EMBL/GenBank/DDBJ whole genome shotgun (WGS) entry which is preliminary data.</text>
</comment>
<feature type="transmembrane region" description="Helical" evidence="6">
    <location>
        <begin position="242"/>
        <end position="262"/>
    </location>
</feature>
<feature type="transmembrane region" description="Helical" evidence="6">
    <location>
        <begin position="416"/>
        <end position="436"/>
    </location>
</feature>
<feature type="transmembrane region" description="Helical" evidence="6">
    <location>
        <begin position="177"/>
        <end position="199"/>
    </location>
</feature>
<feature type="transmembrane region" description="Helical" evidence="6">
    <location>
        <begin position="149"/>
        <end position="171"/>
    </location>
</feature>
<evidence type="ECO:0000256" key="6">
    <source>
        <dbReference type="SAM" id="Phobius"/>
    </source>
</evidence>
<evidence type="ECO:0000313" key="9">
    <source>
        <dbReference type="Proteomes" id="UP001262410"/>
    </source>
</evidence>
<name>A0ABU1K0N8_9PROT</name>
<reference evidence="8 9" key="1">
    <citation type="submission" date="2023-07" db="EMBL/GenBank/DDBJ databases">
        <title>Sorghum-associated microbial communities from plants grown in Nebraska, USA.</title>
        <authorList>
            <person name="Schachtman D."/>
        </authorList>
    </citation>
    <scope>NUCLEOTIDE SEQUENCE [LARGE SCALE GENOMIC DNA]</scope>
    <source>
        <strain evidence="8 9">584</strain>
    </source>
</reference>
<dbReference type="PANTHER" id="PTHR42718:SF9">
    <property type="entry name" value="MAJOR FACILITATOR SUPERFAMILY MULTIDRUG TRANSPORTER MFSC"/>
    <property type="match status" value="1"/>
</dbReference>
<feature type="transmembrane region" description="Helical" evidence="6">
    <location>
        <begin position="211"/>
        <end position="230"/>
    </location>
</feature>
<feature type="transmembrane region" description="Helical" evidence="6">
    <location>
        <begin position="61"/>
        <end position="79"/>
    </location>
</feature>
<feature type="transmembrane region" description="Helical" evidence="6">
    <location>
        <begin position="340"/>
        <end position="363"/>
    </location>
</feature>
<dbReference type="InterPro" id="IPR011701">
    <property type="entry name" value="MFS"/>
</dbReference>
<dbReference type="EMBL" id="JAVDPW010000014">
    <property type="protein sequence ID" value="MDR6293849.1"/>
    <property type="molecule type" value="Genomic_DNA"/>
</dbReference>
<accession>A0ABU1K0N8</accession>
<dbReference type="InterPro" id="IPR036259">
    <property type="entry name" value="MFS_trans_sf"/>
</dbReference>
<evidence type="ECO:0000313" key="8">
    <source>
        <dbReference type="EMBL" id="MDR6293849.1"/>
    </source>
</evidence>
<keyword evidence="2" id="KW-0813">Transport</keyword>
<keyword evidence="3 6" id="KW-0812">Transmembrane</keyword>
<dbReference type="PANTHER" id="PTHR42718">
    <property type="entry name" value="MAJOR FACILITATOR SUPERFAMILY MULTIDRUG TRANSPORTER MFSC"/>
    <property type="match status" value="1"/>
</dbReference>
<dbReference type="Pfam" id="PF07690">
    <property type="entry name" value="MFS_1"/>
    <property type="match status" value="1"/>
</dbReference>
<keyword evidence="5 6" id="KW-0472">Membrane</keyword>